<proteinExistence type="predicted"/>
<dbReference type="PANTHER" id="PTHR33154:SF33">
    <property type="entry name" value="TRANSCRIPTIONAL REPRESSOR SDPR"/>
    <property type="match status" value="1"/>
</dbReference>
<dbReference type="FunFam" id="1.10.10.10:FF:000423">
    <property type="entry name" value="Transcriptional regulator ArsR"/>
    <property type="match status" value="1"/>
</dbReference>
<evidence type="ECO:0000256" key="3">
    <source>
        <dbReference type="ARBA" id="ARBA00023163"/>
    </source>
</evidence>
<evidence type="ECO:0000259" key="4">
    <source>
        <dbReference type="PROSITE" id="PS50987"/>
    </source>
</evidence>
<reference evidence="5 6" key="1">
    <citation type="submission" date="2019-04" db="EMBL/GenBank/DDBJ databases">
        <title>Bacillus caeni sp. nov., a bacterium isolated from mangrove sediment.</title>
        <authorList>
            <person name="Huang H."/>
            <person name="Mo K."/>
            <person name="Hu Y."/>
        </authorList>
    </citation>
    <scope>NUCLEOTIDE SEQUENCE [LARGE SCALE GENOMIC DNA]</scope>
    <source>
        <strain evidence="5 6">HB172195</strain>
    </source>
</reference>
<organism evidence="5 6">
    <name type="scientific">Exobacillus caeni</name>
    <dbReference type="NCBI Taxonomy" id="2574798"/>
    <lineage>
        <taxon>Bacteria</taxon>
        <taxon>Bacillati</taxon>
        <taxon>Bacillota</taxon>
        <taxon>Bacilli</taxon>
        <taxon>Bacillales</taxon>
        <taxon>Guptibacillaceae</taxon>
        <taxon>Exobacillus</taxon>
    </lineage>
</organism>
<dbReference type="CDD" id="cd00090">
    <property type="entry name" value="HTH_ARSR"/>
    <property type="match status" value="1"/>
</dbReference>
<dbReference type="NCBIfam" id="NF033788">
    <property type="entry name" value="HTH_metalloreg"/>
    <property type="match status" value="1"/>
</dbReference>
<dbReference type="PANTHER" id="PTHR33154">
    <property type="entry name" value="TRANSCRIPTIONAL REGULATOR, ARSR FAMILY"/>
    <property type="match status" value="1"/>
</dbReference>
<dbReference type="AlphaFoldDB" id="A0A5R9EY68"/>
<dbReference type="EMBL" id="SWLG01000016">
    <property type="protein sequence ID" value="TLS35791.1"/>
    <property type="molecule type" value="Genomic_DNA"/>
</dbReference>
<dbReference type="Proteomes" id="UP000308230">
    <property type="component" value="Unassembled WGS sequence"/>
</dbReference>
<dbReference type="GO" id="GO:0003700">
    <property type="term" value="F:DNA-binding transcription factor activity"/>
    <property type="evidence" value="ECO:0007669"/>
    <property type="project" value="InterPro"/>
</dbReference>
<keyword evidence="1" id="KW-0805">Transcription regulation</keyword>
<feature type="domain" description="HTH arsR-type" evidence="4">
    <location>
        <begin position="1"/>
        <end position="87"/>
    </location>
</feature>
<dbReference type="GO" id="GO:0003677">
    <property type="term" value="F:DNA binding"/>
    <property type="evidence" value="ECO:0007669"/>
    <property type="project" value="UniProtKB-KW"/>
</dbReference>
<accession>A0A5R9EY68</accession>
<dbReference type="InterPro" id="IPR001845">
    <property type="entry name" value="HTH_ArsR_DNA-bd_dom"/>
</dbReference>
<keyword evidence="6" id="KW-1185">Reference proteome</keyword>
<sequence>MNDTFKALADGTRRQIIQLLKEKDMTAGEIAEHFNISKPSISHHLNLLKRAEIVIDERKGQFIYYSLNTTVFQDLVGWFLQFKDGTKGGEEK</sequence>
<dbReference type="Gene3D" id="1.10.10.10">
    <property type="entry name" value="Winged helix-like DNA-binding domain superfamily/Winged helix DNA-binding domain"/>
    <property type="match status" value="1"/>
</dbReference>
<evidence type="ECO:0000256" key="2">
    <source>
        <dbReference type="ARBA" id="ARBA00023125"/>
    </source>
</evidence>
<name>A0A5R9EY68_9BACL</name>
<dbReference type="PRINTS" id="PR00778">
    <property type="entry name" value="HTHARSR"/>
</dbReference>
<dbReference type="InterPro" id="IPR036390">
    <property type="entry name" value="WH_DNA-bd_sf"/>
</dbReference>
<keyword evidence="2" id="KW-0238">DNA-binding</keyword>
<dbReference type="NCBIfam" id="NF033789">
    <property type="entry name" value="repress_SdpR"/>
    <property type="match status" value="1"/>
</dbReference>
<evidence type="ECO:0000313" key="6">
    <source>
        <dbReference type="Proteomes" id="UP000308230"/>
    </source>
</evidence>
<dbReference type="OrthoDB" id="9799175at2"/>
<dbReference type="InterPro" id="IPR036388">
    <property type="entry name" value="WH-like_DNA-bd_sf"/>
</dbReference>
<keyword evidence="3" id="KW-0804">Transcription</keyword>
<gene>
    <name evidence="5" type="ORF">FCL54_18420</name>
</gene>
<dbReference type="InterPro" id="IPR047796">
    <property type="entry name" value="SdpR-like_repress"/>
</dbReference>
<dbReference type="InterPro" id="IPR051081">
    <property type="entry name" value="HTH_MetalResp_TranReg"/>
</dbReference>
<comment type="caution">
    <text evidence="5">The sequence shown here is derived from an EMBL/GenBank/DDBJ whole genome shotgun (WGS) entry which is preliminary data.</text>
</comment>
<dbReference type="PROSITE" id="PS50987">
    <property type="entry name" value="HTH_ARSR_2"/>
    <property type="match status" value="1"/>
</dbReference>
<dbReference type="SUPFAM" id="SSF46785">
    <property type="entry name" value="Winged helix' DNA-binding domain"/>
    <property type="match status" value="1"/>
</dbReference>
<evidence type="ECO:0000313" key="5">
    <source>
        <dbReference type="EMBL" id="TLS35791.1"/>
    </source>
</evidence>
<evidence type="ECO:0000256" key="1">
    <source>
        <dbReference type="ARBA" id="ARBA00023015"/>
    </source>
</evidence>
<dbReference type="SMART" id="SM00418">
    <property type="entry name" value="HTH_ARSR"/>
    <property type="match status" value="1"/>
</dbReference>
<dbReference type="RefSeq" id="WP_138128411.1">
    <property type="nucleotide sequence ID" value="NZ_SWLG01000016.1"/>
</dbReference>
<dbReference type="Pfam" id="PF01022">
    <property type="entry name" value="HTH_5"/>
    <property type="match status" value="1"/>
</dbReference>
<dbReference type="InterPro" id="IPR011991">
    <property type="entry name" value="ArsR-like_HTH"/>
</dbReference>
<protein>
    <submittedName>
        <fullName evidence="5">Winged helix-turn-helix transcriptional regulator</fullName>
    </submittedName>
</protein>